<organism evidence="2 3">
    <name type="scientific">Pichia kudriavzevii</name>
    <name type="common">Yeast</name>
    <name type="synonym">Issatchenkia orientalis</name>
    <dbReference type="NCBI Taxonomy" id="4909"/>
    <lineage>
        <taxon>Eukaryota</taxon>
        <taxon>Fungi</taxon>
        <taxon>Dikarya</taxon>
        <taxon>Ascomycota</taxon>
        <taxon>Saccharomycotina</taxon>
        <taxon>Pichiomycetes</taxon>
        <taxon>Pichiales</taxon>
        <taxon>Pichiaceae</taxon>
        <taxon>Pichia</taxon>
    </lineage>
</organism>
<proteinExistence type="predicted"/>
<evidence type="ECO:0008006" key="4">
    <source>
        <dbReference type="Google" id="ProtNLM"/>
    </source>
</evidence>
<accession>A0A099NVE4</accession>
<name>A0A099NVE4_PICKU</name>
<reference evidence="3" key="1">
    <citation type="journal article" date="2014" name="Microb. Cell Fact.">
        <title>Exploiting Issatchenkia orientalis SD108 for succinic acid production.</title>
        <authorList>
            <person name="Xiao H."/>
            <person name="Shao Z."/>
            <person name="Jiang Y."/>
            <person name="Dole S."/>
            <person name="Zhao H."/>
        </authorList>
    </citation>
    <scope>NUCLEOTIDE SEQUENCE [LARGE SCALE GENOMIC DNA]</scope>
    <source>
        <strain evidence="3">SD108</strain>
    </source>
</reference>
<feature type="compositionally biased region" description="Basic and acidic residues" evidence="1">
    <location>
        <begin position="129"/>
        <end position="139"/>
    </location>
</feature>
<feature type="region of interest" description="Disordered" evidence="1">
    <location>
        <begin position="96"/>
        <end position="142"/>
    </location>
</feature>
<dbReference type="EMBL" id="JQFK01000062">
    <property type="protein sequence ID" value="KGK36600.1"/>
    <property type="molecule type" value="Genomic_DNA"/>
</dbReference>
<protein>
    <recommendedName>
        <fullName evidence="4">Swiss Army Knife RNA repair protein HAD domain-containing protein</fullName>
    </recommendedName>
</protein>
<gene>
    <name evidence="2" type="ORF">JL09_g4253</name>
</gene>
<evidence type="ECO:0000256" key="1">
    <source>
        <dbReference type="SAM" id="MobiDB-lite"/>
    </source>
</evidence>
<feature type="compositionally biased region" description="Low complexity" evidence="1">
    <location>
        <begin position="1"/>
        <end position="11"/>
    </location>
</feature>
<dbReference type="Proteomes" id="UP000029867">
    <property type="component" value="Unassembled WGS sequence"/>
</dbReference>
<feature type="compositionally biased region" description="Basic and acidic residues" evidence="1">
    <location>
        <begin position="108"/>
        <end position="123"/>
    </location>
</feature>
<dbReference type="HOGENOM" id="CLU_463115_0_0_1"/>
<sequence>MRGNRGRYNNQRNRRDYGRRSGQDAQNSRHLQHYTLQDQYYYDYDYNYSHYNSNTHNYHWQEDSVYANGADIYPGNEPYAQRRKRPYVEDVQHTKRIRSDALQQNNKSQRDGEAKTEEVENVKSTEQGHINENKTDNEGKGSSITSKIYQGFQSIKSLLLMGNSGTLKENHSVPKPDVVSGTTKEINEDEKTRLIELPDKVRKLFSNSQLIFRYDTSIHNETTITDPGYKSFSELNIFMFDHTMVSTVFPNSELYTQQSLDRITTYSSTGLNWYTDIVPKFELLSAAKPNLFEDISLHYNWTYTLLKLVENASYSQAQGNILIITRPIDIRALNEDLRKLKDKKVEFQYILDFTKSRVTYENTMLTLLDEIYNHRYEWCESVQSVTLFTHLIDDNTNTSKKLNSKTSKVRIGIVTTAKKCYYIDNPEKELQLVKKASKDIRVKLSISSTGGCFRIIYPDMIKLVSYLKSKGNFPTAGTDNYLFNYSEVAVTYKNKLPNFLIDELNLCNAYTGSILNIGKIDKMLYVVQFIMSTENNTWEYDSPVMIVARNKSIPLSNVKDLLKQVDWTLSDYNEGFTFRFQSKNKLKLF</sequence>
<comment type="caution">
    <text evidence="2">The sequence shown here is derived from an EMBL/GenBank/DDBJ whole genome shotgun (WGS) entry which is preliminary data.</text>
</comment>
<feature type="region of interest" description="Disordered" evidence="1">
    <location>
        <begin position="1"/>
        <end position="30"/>
    </location>
</feature>
<evidence type="ECO:0000313" key="3">
    <source>
        <dbReference type="Proteomes" id="UP000029867"/>
    </source>
</evidence>
<evidence type="ECO:0000313" key="2">
    <source>
        <dbReference type="EMBL" id="KGK36600.1"/>
    </source>
</evidence>
<dbReference type="VEuPathDB" id="FungiDB:C5L36_0A09850"/>
<dbReference type="AlphaFoldDB" id="A0A099NVE4"/>
<feature type="compositionally biased region" description="Basic and acidic residues" evidence="1">
    <location>
        <begin position="13"/>
        <end position="22"/>
    </location>
</feature>